<dbReference type="AlphaFoldDB" id="A0A1X6NHG4"/>
<accession>A0A1X6NHG4</accession>
<dbReference type="GO" id="GO:0016616">
    <property type="term" value="F:oxidoreductase activity, acting on the CH-OH group of donors, NAD or NADP as acceptor"/>
    <property type="evidence" value="ECO:0007669"/>
    <property type="project" value="TreeGrafter"/>
</dbReference>
<dbReference type="RefSeq" id="XP_024344843.1">
    <property type="nucleotide sequence ID" value="XM_024477360.1"/>
</dbReference>
<protein>
    <recommendedName>
        <fullName evidence="4">Ketoreductase (KR) domain-containing protein</fullName>
    </recommendedName>
</protein>
<dbReference type="InterPro" id="IPR020904">
    <property type="entry name" value="Sc_DH/Rdtase_CS"/>
</dbReference>
<dbReference type="EMBL" id="KZ110591">
    <property type="protein sequence ID" value="OSX68049.1"/>
    <property type="molecule type" value="Genomic_DNA"/>
</dbReference>
<dbReference type="InterPro" id="IPR036291">
    <property type="entry name" value="NAD(P)-bd_dom_sf"/>
</dbReference>
<dbReference type="InterPro" id="IPR052184">
    <property type="entry name" value="SDR_enzymes"/>
</dbReference>
<dbReference type="PANTHER" id="PTHR45458:SF3">
    <property type="entry name" value="CHAIN DEHYDROGENASE (ATSC), PUTATIVE-RELATED"/>
    <property type="match status" value="1"/>
</dbReference>
<dbReference type="PANTHER" id="PTHR45458">
    <property type="entry name" value="SHORT-CHAIN DEHYDROGENASE/REDUCTASE SDR"/>
    <property type="match status" value="1"/>
</dbReference>
<gene>
    <name evidence="2" type="ORF">POSPLADRAFT_1038288</name>
</gene>
<evidence type="ECO:0008006" key="4">
    <source>
        <dbReference type="Google" id="ProtNLM"/>
    </source>
</evidence>
<name>A0A1X6NHG4_9APHY</name>
<dbReference type="SUPFAM" id="SSF51735">
    <property type="entry name" value="NAD(P)-binding Rossmann-fold domains"/>
    <property type="match status" value="1"/>
</dbReference>
<dbReference type="GeneID" id="36322310"/>
<keyword evidence="1" id="KW-0521">NADP</keyword>
<dbReference type="PROSITE" id="PS00061">
    <property type="entry name" value="ADH_SHORT"/>
    <property type="match status" value="1"/>
</dbReference>
<proteinExistence type="predicted"/>
<evidence type="ECO:0000313" key="2">
    <source>
        <dbReference type="EMBL" id="OSX68049.1"/>
    </source>
</evidence>
<reference evidence="2 3" key="1">
    <citation type="submission" date="2017-04" db="EMBL/GenBank/DDBJ databases">
        <title>Genome Sequence of the Model Brown-Rot Fungus Postia placenta SB12.</title>
        <authorList>
            <consortium name="DOE Joint Genome Institute"/>
            <person name="Gaskell J."/>
            <person name="Kersten P."/>
            <person name="Larrondo L.F."/>
            <person name="Canessa P."/>
            <person name="Martinez D."/>
            <person name="Hibbett D."/>
            <person name="Schmoll M."/>
            <person name="Kubicek C.P."/>
            <person name="Martinez A.T."/>
            <person name="Yadav J."/>
            <person name="Master E."/>
            <person name="Magnuson J.K."/>
            <person name="James T."/>
            <person name="Yaver D."/>
            <person name="Berka R."/>
            <person name="Labutti K."/>
            <person name="Lipzen A."/>
            <person name="Aerts A."/>
            <person name="Barry K."/>
            <person name="Henrissat B."/>
            <person name="Blanchette R."/>
            <person name="Grigoriev I."/>
            <person name="Cullen D."/>
        </authorList>
    </citation>
    <scope>NUCLEOTIDE SEQUENCE [LARGE SCALE GENOMIC DNA]</scope>
    <source>
        <strain evidence="2 3">MAD-698-R-SB12</strain>
    </source>
</reference>
<evidence type="ECO:0000313" key="3">
    <source>
        <dbReference type="Proteomes" id="UP000194127"/>
    </source>
</evidence>
<dbReference type="PRINTS" id="PR00081">
    <property type="entry name" value="GDHRDH"/>
</dbReference>
<dbReference type="Proteomes" id="UP000194127">
    <property type="component" value="Unassembled WGS sequence"/>
</dbReference>
<dbReference type="OrthoDB" id="9876299at2759"/>
<dbReference type="InterPro" id="IPR002347">
    <property type="entry name" value="SDR_fam"/>
</dbReference>
<organism evidence="2 3">
    <name type="scientific">Postia placenta MAD-698-R-SB12</name>
    <dbReference type="NCBI Taxonomy" id="670580"/>
    <lineage>
        <taxon>Eukaryota</taxon>
        <taxon>Fungi</taxon>
        <taxon>Dikarya</taxon>
        <taxon>Basidiomycota</taxon>
        <taxon>Agaricomycotina</taxon>
        <taxon>Agaricomycetes</taxon>
        <taxon>Polyporales</taxon>
        <taxon>Adustoporiaceae</taxon>
        <taxon>Rhodonia</taxon>
    </lineage>
</organism>
<dbReference type="Pfam" id="PF00106">
    <property type="entry name" value="adh_short"/>
    <property type="match status" value="1"/>
</dbReference>
<evidence type="ECO:0000256" key="1">
    <source>
        <dbReference type="ARBA" id="ARBA00022857"/>
    </source>
</evidence>
<keyword evidence="3" id="KW-1185">Reference proteome</keyword>
<sequence length="277" mass="29684">MPSYAVIGASRGIALELVRQLAASPDNVVFAVVRNIATSTHLTAFVTESKRNNVHVLQADVVDHVALKAAATRAAEITGGSLDVLIHSAARMEYTTMFKTLTDYEDDEKLEEDFLEYFKVNTLGVTHSINAFLPLLRQGTTKKIVVISSIAGERNIAWDLRIDVMAAYSASKAATHMVLTKYAVLLESEGFTVVSLFPGMVDISATAVGPLSADLLTDIGSLLEKFKKADPNVDLTPLSLENGTRSLLEAIHSFGPADTGAVRSAEGHTVARVVVDA</sequence>
<dbReference type="Gene3D" id="3.40.50.720">
    <property type="entry name" value="NAD(P)-binding Rossmann-like Domain"/>
    <property type="match status" value="1"/>
</dbReference>